<keyword evidence="8" id="KW-0411">Iron-sulfur</keyword>
<evidence type="ECO:0000256" key="9">
    <source>
        <dbReference type="ARBA" id="ARBA00050776"/>
    </source>
</evidence>
<keyword evidence="5" id="KW-0479">Metal-binding</keyword>
<evidence type="ECO:0000313" key="12">
    <source>
        <dbReference type="EMBL" id="HIR40074.1"/>
    </source>
</evidence>
<organism evidence="12 13">
    <name type="scientific">Candidatus Coproplasma stercoripullorum</name>
    <dbReference type="NCBI Taxonomy" id="2840751"/>
    <lineage>
        <taxon>Bacteria</taxon>
        <taxon>Bacillati</taxon>
        <taxon>Bacillota</taxon>
        <taxon>Clostridia</taxon>
        <taxon>Eubacteriales</taxon>
        <taxon>Candidatus Coproplasma</taxon>
    </lineage>
</organism>
<evidence type="ECO:0000313" key="13">
    <source>
        <dbReference type="Proteomes" id="UP000824179"/>
    </source>
</evidence>
<reference evidence="12" key="2">
    <citation type="journal article" date="2021" name="PeerJ">
        <title>Extensive microbial diversity within the chicken gut microbiome revealed by metagenomics and culture.</title>
        <authorList>
            <person name="Gilroy R."/>
            <person name="Ravi A."/>
            <person name="Getino M."/>
            <person name="Pursley I."/>
            <person name="Horton D.L."/>
            <person name="Alikhan N.F."/>
            <person name="Baker D."/>
            <person name="Gharbi K."/>
            <person name="Hall N."/>
            <person name="Watson M."/>
            <person name="Adriaenssens E.M."/>
            <person name="Foster-Nyarko E."/>
            <person name="Jarju S."/>
            <person name="Secka A."/>
            <person name="Antonio M."/>
            <person name="Oren A."/>
            <person name="Chaudhuri R.R."/>
            <person name="La Ragione R."/>
            <person name="Hildebrand F."/>
            <person name="Pallen M.J."/>
        </authorList>
    </citation>
    <scope>NUCLEOTIDE SEQUENCE</scope>
    <source>
        <strain evidence="12">ChiW25-3613</strain>
    </source>
</reference>
<dbReference type="Gene3D" id="3.40.640.10">
    <property type="entry name" value="Type I PLP-dependent aspartate aminotransferase-like (Major domain)"/>
    <property type="match status" value="1"/>
</dbReference>
<feature type="domain" description="Aminotransferase class V" evidence="11">
    <location>
        <begin position="2"/>
        <end position="357"/>
    </location>
</feature>
<dbReference type="InterPro" id="IPR015422">
    <property type="entry name" value="PyrdxlP-dep_Trfase_small"/>
</dbReference>
<dbReference type="InterPro" id="IPR020578">
    <property type="entry name" value="Aminotrans_V_PyrdxlP_BS"/>
</dbReference>
<comment type="caution">
    <text evidence="12">The sequence shown here is derived from an EMBL/GenBank/DDBJ whole genome shotgun (WGS) entry which is preliminary data.</text>
</comment>
<dbReference type="EC" id="2.8.1.7" evidence="3"/>
<protein>
    <recommendedName>
        <fullName evidence="3">cysteine desulfurase</fullName>
        <ecNumber evidence="3">2.8.1.7</ecNumber>
    </recommendedName>
</protein>
<accession>A0A9D1AJ35</accession>
<dbReference type="PROSITE" id="PS00595">
    <property type="entry name" value="AA_TRANSFER_CLASS_5"/>
    <property type="match status" value="1"/>
</dbReference>
<dbReference type="EMBL" id="DVHB01000121">
    <property type="protein sequence ID" value="HIR40074.1"/>
    <property type="molecule type" value="Genomic_DNA"/>
</dbReference>
<sequence>MIYFDNAATTRPDGDCLELAAQYLKDKFYNPSALYAEGYNLHLELEEARKSILSHIADPDGYELVITSCGTEADNQAVFCGGKRGNIVSTYGEHSAVFEAVQEAGRRGVEARFAALNPDGSINIQSLLDLVDAKTSLVSVIHVNNETGAINDINAIAAMVKAKNPRTLFHSDGVQAFGKIPFFLSDNVDMYSLSAHKIGGAKGTGALIKRKKLVLQPYIWGGGQEKGLRSGTENVFGIKLLELAAQKSYGKIEENFKDISAVNALLWKLLDKDLFTRISPECGSPYILTVAARGVRGETILHMCDDEGLIIGTGSACSSNSTKRHSRIMQACGLKDELIDGVLRLSFSKESTIQEAERAAKILNEVVMTDREHTK</sequence>
<dbReference type="InterPro" id="IPR015421">
    <property type="entry name" value="PyrdxlP-dep_Trfase_major"/>
</dbReference>
<dbReference type="Gene3D" id="1.10.260.50">
    <property type="match status" value="1"/>
</dbReference>
<dbReference type="SUPFAM" id="SSF53383">
    <property type="entry name" value="PLP-dependent transferases"/>
    <property type="match status" value="1"/>
</dbReference>
<dbReference type="InterPro" id="IPR000192">
    <property type="entry name" value="Aminotrans_V_dom"/>
</dbReference>
<dbReference type="PANTHER" id="PTHR11601:SF34">
    <property type="entry name" value="CYSTEINE DESULFURASE"/>
    <property type="match status" value="1"/>
</dbReference>
<dbReference type="InterPro" id="IPR016454">
    <property type="entry name" value="Cysteine_dSase"/>
</dbReference>
<dbReference type="Gene3D" id="3.90.1150.10">
    <property type="entry name" value="Aspartate Aminotransferase, domain 1"/>
    <property type="match status" value="1"/>
</dbReference>
<keyword evidence="7" id="KW-0408">Iron</keyword>
<keyword evidence="4" id="KW-0808">Transferase</keyword>
<evidence type="ECO:0000256" key="6">
    <source>
        <dbReference type="ARBA" id="ARBA00022898"/>
    </source>
</evidence>
<evidence type="ECO:0000256" key="10">
    <source>
        <dbReference type="RuleBase" id="RU004504"/>
    </source>
</evidence>
<dbReference type="GO" id="GO:0051536">
    <property type="term" value="F:iron-sulfur cluster binding"/>
    <property type="evidence" value="ECO:0007669"/>
    <property type="project" value="UniProtKB-KW"/>
</dbReference>
<gene>
    <name evidence="12" type="ORF">IAB90_06825</name>
</gene>
<evidence type="ECO:0000256" key="5">
    <source>
        <dbReference type="ARBA" id="ARBA00022723"/>
    </source>
</evidence>
<comment type="catalytic activity">
    <reaction evidence="9">
        <text>(sulfur carrier)-H + L-cysteine = (sulfur carrier)-SH + L-alanine</text>
        <dbReference type="Rhea" id="RHEA:43892"/>
        <dbReference type="Rhea" id="RHEA-COMP:14737"/>
        <dbReference type="Rhea" id="RHEA-COMP:14739"/>
        <dbReference type="ChEBI" id="CHEBI:29917"/>
        <dbReference type="ChEBI" id="CHEBI:35235"/>
        <dbReference type="ChEBI" id="CHEBI:57972"/>
        <dbReference type="ChEBI" id="CHEBI:64428"/>
        <dbReference type="EC" id="2.8.1.7"/>
    </reaction>
</comment>
<comment type="cofactor">
    <cofactor evidence="1 10">
        <name>pyridoxal 5'-phosphate</name>
        <dbReference type="ChEBI" id="CHEBI:597326"/>
    </cofactor>
</comment>
<evidence type="ECO:0000256" key="3">
    <source>
        <dbReference type="ARBA" id="ARBA00012239"/>
    </source>
</evidence>
<dbReference type="Pfam" id="PF00266">
    <property type="entry name" value="Aminotran_5"/>
    <property type="match status" value="1"/>
</dbReference>
<name>A0A9D1AJ35_9FIRM</name>
<dbReference type="Proteomes" id="UP000824179">
    <property type="component" value="Unassembled WGS sequence"/>
</dbReference>
<keyword evidence="6" id="KW-0663">Pyridoxal phosphate</keyword>
<dbReference type="AlphaFoldDB" id="A0A9D1AJ35"/>
<comment type="similarity">
    <text evidence="2">Belongs to the class-V pyridoxal-phosphate-dependent aminotransferase family. NifS/IscS subfamily.</text>
</comment>
<proteinExistence type="inferred from homology"/>
<dbReference type="GO" id="GO:0046872">
    <property type="term" value="F:metal ion binding"/>
    <property type="evidence" value="ECO:0007669"/>
    <property type="project" value="UniProtKB-KW"/>
</dbReference>
<evidence type="ECO:0000256" key="2">
    <source>
        <dbReference type="ARBA" id="ARBA00006490"/>
    </source>
</evidence>
<evidence type="ECO:0000256" key="4">
    <source>
        <dbReference type="ARBA" id="ARBA00022679"/>
    </source>
</evidence>
<evidence type="ECO:0000256" key="8">
    <source>
        <dbReference type="ARBA" id="ARBA00023014"/>
    </source>
</evidence>
<evidence type="ECO:0000256" key="7">
    <source>
        <dbReference type="ARBA" id="ARBA00023004"/>
    </source>
</evidence>
<dbReference type="InterPro" id="IPR015424">
    <property type="entry name" value="PyrdxlP-dep_Trfase"/>
</dbReference>
<reference evidence="12" key="1">
    <citation type="submission" date="2020-10" db="EMBL/GenBank/DDBJ databases">
        <authorList>
            <person name="Gilroy R."/>
        </authorList>
    </citation>
    <scope>NUCLEOTIDE SEQUENCE</scope>
    <source>
        <strain evidence="12">ChiW25-3613</strain>
    </source>
</reference>
<evidence type="ECO:0000256" key="1">
    <source>
        <dbReference type="ARBA" id="ARBA00001933"/>
    </source>
</evidence>
<dbReference type="PANTHER" id="PTHR11601">
    <property type="entry name" value="CYSTEINE DESULFURYLASE FAMILY MEMBER"/>
    <property type="match status" value="1"/>
</dbReference>
<dbReference type="GO" id="GO:0031071">
    <property type="term" value="F:cysteine desulfurase activity"/>
    <property type="evidence" value="ECO:0007669"/>
    <property type="project" value="UniProtKB-EC"/>
</dbReference>
<dbReference type="PIRSF" id="PIRSF005572">
    <property type="entry name" value="NifS"/>
    <property type="match status" value="1"/>
</dbReference>
<evidence type="ECO:0000259" key="11">
    <source>
        <dbReference type="Pfam" id="PF00266"/>
    </source>
</evidence>